<dbReference type="InterPro" id="IPR035948">
    <property type="entry name" value="YwqG-like_sf"/>
</dbReference>
<proteinExistence type="predicted"/>
<accession>A0A1M5P9M9</accession>
<keyword evidence="2" id="KW-1185">Reference proteome</keyword>
<name>A0A1M5P9M9_9RHOB</name>
<sequence length="203" mass="23401">MIAKFRAKQNAIMAERMEDRPGWWEPFSCDHAPSVNIRFDVQLRRWMGYARVSQKREMTEADKEAFVALLRFVDSMAQDEEPADLKIMGIFKHHEARRSFLQFMVRNGFHAAARDLKHLHPDRSAEPKHDFGDADVAARQVQMFGAGYLMQHAAILHEDKVMLFQLACACGVEMVDGVLQMWITEDDLAHARFDKVVSTMECT</sequence>
<dbReference type="Proteomes" id="UP000184221">
    <property type="component" value="Unassembled WGS sequence"/>
</dbReference>
<organism evidence="1 2">
    <name type="scientific">Marivita hallyeonensis</name>
    <dbReference type="NCBI Taxonomy" id="996342"/>
    <lineage>
        <taxon>Bacteria</taxon>
        <taxon>Pseudomonadati</taxon>
        <taxon>Pseudomonadota</taxon>
        <taxon>Alphaproteobacteria</taxon>
        <taxon>Rhodobacterales</taxon>
        <taxon>Roseobacteraceae</taxon>
        <taxon>Marivita</taxon>
    </lineage>
</organism>
<reference evidence="1 2" key="1">
    <citation type="submission" date="2016-11" db="EMBL/GenBank/DDBJ databases">
        <authorList>
            <person name="Jaros S."/>
            <person name="Januszkiewicz K."/>
            <person name="Wedrychowicz H."/>
        </authorList>
    </citation>
    <scope>NUCLEOTIDE SEQUENCE [LARGE SCALE GENOMIC DNA]</scope>
    <source>
        <strain evidence="1 2">DSM 29431</strain>
    </source>
</reference>
<dbReference type="EMBL" id="FQXC01000001">
    <property type="protein sequence ID" value="SHG98159.1"/>
    <property type="molecule type" value="Genomic_DNA"/>
</dbReference>
<dbReference type="InterPro" id="IPR015315">
    <property type="entry name" value="DUF1963"/>
</dbReference>
<evidence type="ECO:0000313" key="2">
    <source>
        <dbReference type="Proteomes" id="UP000184221"/>
    </source>
</evidence>
<evidence type="ECO:0000313" key="1">
    <source>
        <dbReference type="EMBL" id="SHG98159.1"/>
    </source>
</evidence>
<dbReference type="AlphaFoldDB" id="A0A1M5P9M9"/>
<dbReference type="RefSeq" id="WP_072776523.1">
    <property type="nucleotide sequence ID" value="NZ_FQXC01000001.1"/>
</dbReference>
<dbReference type="Gene3D" id="2.30.320.10">
    <property type="entry name" value="YwqG-like"/>
    <property type="match status" value="1"/>
</dbReference>
<dbReference type="OrthoDB" id="8135222at2"/>
<gene>
    <name evidence="1" type="ORF">SAMN05443551_1200</name>
</gene>
<protein>
    <submittedName>
        <fullName evidence="1">Uncharacterized protein</fullName>
    </submittedName>
</protein>
<dbReference type="Pfam" id="PF09234">
    <property type="entry name" value="DUF1963"/>
    <property type="match status" value="1"/>
</dbReference>
<dbReference type="SUPFAM" id="SSF103032">
    <property type="entry name" value="Hypothetical protein YwqG"/>
    <property type="match status" value="1"/>
</dbReference>